<dbReference type="EMBL" id="OX459945">
    <property type="protein sequence ID" value="CAI9179837.1"/>
    <property type="molecule type" value="Genomic_DNA"/>
</dbReference>
<evidence type="ECO:0000313" key="2">
    <source>
        <dbReference type="EMBL" id="CAI9179837.1"/>
    </source>
</evidence>
<feature type="region of interest" description="Disordered" evidence="1">
    <location>
        <begin position="1"/>
        <end position="66"/>
    </location>
</feature>
<keyword evidence="3" id="KW-1185">Reference proteome</keyword>
<name>A0ABN9A0R5_RANTA</name>
<evidence type="ECO:0000313" key="3">
    <source>
        <dbReference type="Proteomes" id="UP001176941"/>
    </source>
</evidence>
<feature type="compositionally biased region" description="Basic and acidic residues" evidence="1">
    <location>
        <begin position="11"/>
        <end position="25"/>
    </location>
</feature>
<proteinExistence type="predicted"/>
<organism evidence="2 3">
    <name type="scientific">Rangifer tarandus platyrhynchus</name>
    <name type="common">Svalbard reindeer</name>
    <dbReference type="NCBI Taxonomy" id="3082113"/>
    <lineage>
        <taxon>Eukaryota</taxon>
        <taxon>Metazoa</taxon>
        <taxon>Chordata</taxon>
        <taxon>Craniata</taxon>
        <taxon>Vertebrata</taxon>
        <taxon>Euteleostomi</taxon>
        <taxon>Mammalia</taxon>
        <taxon>Eutheria</taxon>
        <taxon>Laurasiatheria</taxon>
        <taxon>Artiodactyla</taxon>
        <taxon>Ruminantia</taxon>
        <taxon>Pecora</taxon>
        <taxon>Cervidae</taxon>
        <taxon>Odocoileinae</taxon>
        <taxon>Rangifer</taxon>
    </lineage>
</organism>
<dbReference type="Proteomes" id="UP001176941">
    <property type="component" value="Chromosome 9"/>
</dbReference>
<feature type="compositionally biased region" description="Polar residues" evidence="1">
    <location>
        <begin position="40"/>
        <end position="49"/>
    </location>
</feature>
<evidence type="ECO:0000256" key="1">
    <source>
        <dbReference type="SAM" id="MobiDB-lite"/>
    </source>
</evidence>
<sequence>MSTVCFPSKGKPKDTRAGLGHEKAPGRRARGSSLDRSPDCTDQSLSQAVQRLWPPLPSRADAGAGDLPRFLGEWQHALPDWR</sequence>
<gene>
    <name evidence="2" type="ORF">MRATA1EN1_LOCUS28799</name>
</gene>
<reference evidence="2" key="1">
    <citation type="submission" date="2023-04" db="EMBL/GenBank/DDBJ databases">
        <authorList>
            <consortium name="ELIXIR-Norway"/>
        </authorList>
    </citation>
    <scope>NUCLEOTIDE SEQUENCE [LARGE SCALE GENOMIC DNA]</scope>
</reference>
<protein>
    <submittedName>
        <fullName evidence="2">Uncharacterized protein</fullName>
    </submittedName>
</protein>
<accession>A0ABN9A0R5</accession>